<gene>
    <name evidence="3" type="ORF">OE88DRAFT_1657924</name>
</gene>
<evidence type="ECO:0000313" key="4">
    <source>
        <dbReference type="Proteomes" id="UP000305948"/>
    </source>
</evidence>
<proteinExistence type="predicted"/>
<keyword evidence="4" id="KW-1185">Reference proteome</keyword>
<dbReference type="Proteomes" id="UP000305948">
    <property type="component" value="Unassembled WGS sequence"/>
</dbReference>
<dbReference type="Pfam" id="PF00657">
    <property type="entry name" value="Lipase_GDSL"/>
    <property type="match status" value="1"/>
</dbReference>
<evidence type="ECO:0008006" key="5">
    <source>
        <dbReference type="Google" id="ProtNLM"/>
    </source>
</evidence>
<evidence type="ECO:0000313" key="3">
    <source>
        <dbReference type="EMBL" id="TFK52582.1"/>
    </source>
</evidence>
<keyword evidence="1" id="KW-0378">Hydrolase</keyword>
<dbReference type="CDD" id="cd01846">
    <property type="entry name" value="fatty_acyltransferase_like"/>
    <property type="match status" value="1"/>
</dbReference>
<dbReference type="GO" id="GO:0016788">
    <property type="term" value="F:hydrolase activity, acting on ester bonds"/>
    <property type="evidence" value="ECO:0007669"/>
    <property type="project" value="InterPro"/>
</dbReference>
<reference evidence="3 4" key="1">
    <citation type="journal article" date="2019" name="Nat. Ecol. Evol.">
        <title>Megaphylogeny resolves global patterns of mushroom evolution.</title>
        <authorList>
            <person name="Varga T."/>
            <person name="Krizsan K."/>
            <person name="Foldi C."/>
            <person name="Dima B."/>
            <person name="Sanchez-Garcia M."/>
            <person name="Sanchez-Ramirez S."/>
            <person name="Szollosi G.J."/>
            <person name="Szarkandi J.G."/>
            <person name="Papp V."/>
            <person name="Albert L."/>
            <person name="Andreopoulos W."/>
            <person name="Angelini C."/>
            <person name="Antonin V."/>
            <person name="Barry K.W."/>
            <person name="Bougher N.L."/>
            <person name="Buchanan P."/>
            <person name="Buyck B."/>
            <person name="Bense V."/>
            <person name="Catcheside P."/>
            <person name="Chovatia M."/>
            <person name="Cooper J."/>
            <person name="Damon W."/>
            <person name="Desjardin D."/>
            <person name="Finy P."/>
            <person name="Geml J."/>
            <person name="Haridas S."/>
            <person name="Hughes K."/>
            <person name="Justo A."/>
            <person name="Karasinski D."/>
            <person name="Kautmanova I."/>
            <person name="Kiss B."/>
            <person name="Kocsube S."/>
            <person name="Kotiranta H."/>
            <person name="LaButti K.M."/>
            <person name="Lechner B.E."/>
            <person name="Liimatainen K."/>
            <person name="Lipzen A."/>
            <person name="Lukacs Z."/>
            <person name="Mihaltcheva S."/>
            <person name="Morgado L.N."/>
            <person name="Niskanen T."/>
            <person name="Noordeloos M.E."/>
            <person name="Ohm R.A."/>
            <person name="Ortiz-Santana B."/>
            <person name="Ovrebo C."/>
            <person name="Racz N."/>
            <person name="Riley R."/>
            <person name="Savchenko A."/>
            <person name="Shiryaev A."/>
            <person name="Soop K."/>
            <person name="Spirin V."/>
            <person name="Szebenyi C."/>
            <person name="Tomsovsky M."/>
            <person name="Tulloss R.E."/>
            <person name="Uehling J."/>
            <person name="Grigoriev I.V."/>
            <person name="Vagvolgyi C."/>
            <person name="Papp T."/>
            <person name="Martin F.M."/>
            <person name="Miettinen O."/>
            <person name="Hibbett D.S."/>
            <person name="Nagy L.G."/>
        </authorList>
    </citation>
    <scope>NUCLEOTIDE SEQUENCE [LARGE SCALE GENOMIC DNA]</scope>
    <source>
        <strain evidence="3 4">OMC1185</strain>
    </source>
</reference>
<dbReference type="SUPFAM" id="SSF52266">
    <property type="entry name" value="SGNH hydrolase"/>
    <property type="match status" value="1"/>
</dbReference>
<evidence type="ECO:0000256" key="2">
    <source>
        <dbReference type="SAM" id="SignalP"/>
    </source>
</evidence>
<dbReference type="PANTHER" id="PTHR45648">
    <property type="entry name" value="GDSL LIPASE/ACYLHYDROLASE FAMILY PROTEIN (AFU_ORTHOLOGUE AFUA_4G14700)"/>
    <property type="match status" value="1"/>
</dbReference>
<keyword evidence="2" id="KW-0732">Signal</keyword>
<sequence>MVHLGVTAVLATLVTAVSAAKVPFNWNNIRYFYVFGDSYSYVQGTEGLADFSFIGDAFNLSYTPEQLLSNEIEYRYTAGNGANWPEFLTECFAGLPSNCPRQLWDFAFAGADIDPNLLPLHHNFSIQLTTEVSQFLTYAAAVLPHTPGETMTAWWIGINDTGDTLNNATITNFTDFWETEMASYFNAVQQAHTTLASTHLFLTVPPTDRSPSHLPATSPTSQTLNSHILLFNSILRKRAGAFALANPDSTVLVFDAHETFTQILDNYQAYGFNNITGYCECDDNSYFWYNTGHPTERVHEYLAAALEGFLLESSTWHREIGMKRRYKEAK</sequence>
<dbReference type="InterPro" id="IPR051058">
    <property type="entry name" value="GDSL_Est/Lipase"/>
</dbReference>
<name>A0A5C3N5X2_9AGAM</name>
<evidence type="ECO:0000256" key="1">
    <source>
        <dbReference type="ARBA" id="ARBA00022801"/>
    </source>
</evidence>
<dbReference type="OrthoDB" id="1600564at2759"/>
<organism evidence="3 4">
    <name type="scientific">Heliocybe sulcata</name>
    <dbReference type="NCBI Taxonomy" id="5364"/>
    <lineage>
        <taxon>Eukaryota</taxon>
        <taxon>Fungi</taxon>
        <taxon>Dikarya</taxon>
        <taxon>Basidiomycota</taxon>
        <taxon>Agaricomycotina</taxon>
        <taxon>Agaricomycetes</taxon>
        <taxon>Gloeophyllales</taxon>
        <taxon>Gloeophyllaceae</taxon>
        <taxon>Heliocybe</taxon>
    </lineage>
</organism>
<dbReference type="InterPro" id="IPR036514">
    <property type="entry name" value="SGNH_hydro_sf"/>
</dbReference>
<dbReference type="PANTHER" id="PTHR45648:SF85">
    <property type="entry name" value="A, PUTATIVE (AFU_ORTHOLOGUE AFUA_2G10760)-RELATED"/>
    <property type="match status" value="1"/>
</dbReference>
<dbReference type="InterPro" id="IPR001087">
    <property type="entry name" value="GDSL"/>
</dbReference>
<dbReference type="Gene3D" id="3.40.50.1110">
    <property type="entry name" value="SGNH hydrolase"/>
    <property type="match status" value="1"/>
</dbReference>
<feature type="chain" id="PRO_5023091078" description="Carbohydrate esterase family 16 protein" evidence="2">
    <location>
        <begin position="20"/>
        <end position="330"/>
    </location>
</feature>
<accession>A0A5C3N5X2</accession>
<protein>
    <recommendedName>
        <fullName evidence="5">Carbohydrate esterase family 16 protein</fullName>
    </recommendedName>
</protein>
<dbReference type="STRING" id="5364.A0A5C3N5X2"/>
<feature type="signal peptide" evidence="2">
    <location>
        <begin position="1"/>
        <end position="19"/>
    </location>
</feature>
<dbReference type="AlphaFoldDB" id="A0A5C3N5X2"/>
<dbReference type="EMBL" id="ML213509">
    <property type="protein sequence ID" value="TFK52582.1"/>
    <property type="molecule type" value="Genomic_DNA"/>
</dbReference>